<comment type="caution">
    <text evidence="2">The sequence shown here is derived from an EMBL/GenBank/DDBJ whole genome shotgun (WGS) entry which is preliminary data.</text>
</comment>
<proteinExistence type="predicted"/>
<dbReference type="Proteomes" id="UP000614410">
    <property type="component" value="Unassembled WGS sequence"/>
</dbReference>
<evidence type="ECO:0000256" key="1">
    <source>
        <dbReference type="SAM" id="SignalP"/>
    </source>
</evidence>
<dbReference type="EMBL" id="JAEKNN010000024">
    <property type="protein sequence ID" value="MBJ7608726.1"/>
    <property type="molecule type" value="Genomic_DNA"/>
</dbReference>
<sequence>MNFLLKRPAIRTVFLALAATVASGAALVTPAQHAAADNTYGVVGYDISWPQCMQAMPAPSFDIAIIGINDGHGFSGNPCINSELQWSRQASLPADVYINADYTQTTPSQGANGPAGQCAPSDLNCYGYNYGWNNAQYSLNYASANGVTAQVWWLDVETTNYWATNDDGSYNNPANASAIQGGIDALRVAGKTAGTYSTRYQWSLIAGSSYRPQVPVWYAGASDVNQAAAFCSQSNSFTGGPVWLTQFPLNGYDGDYACTTQTGWGALVGIHFASLDTAARGSAAIGINDNRVYARNPSGSSFGALATWSSTPFFGSRSTSFANLQGPGRAASAVAINDSSIWVMLNSGTTLGAPQRWSAVPFFGSRATVMADVDGSGRESAVAINDFSVWVMLNNGSGFDPPTQWSSAQFYGSQGTYAAVVDGSHRASLIAINDAGIWVLPNLGGSFGPPQPWAGSRFFGTRGTFVADIDGSGRASAVAINDSGIWVESNTGAGGFAAPQRWATGDFYSSWAYVADVDGSGRASAIVAGPGGIWVRRNLGGAFGAPEHWFPEPFDGTH</sequence>
<feature type="chain" id="PRO_5036974628" description="VCBS repeat-containing protein" evidence="1">
    <location>
        <begin position="35"/>
        <end position="558"/>
    </location>
</feature>
<accession>A0A934KFU3</accession>
<dbReference type="SUPFAM" id="SSF51445">
    <property type="entry name" value="(Trans)glycosidases"/>
    <property type="match status" value="1"/>
</dbReference>
<gene>
    <name evidence="2" type="ORF">JF887_04755</name>
</gene>
<evidence type="ECO:0000313" key="2">
    <source>
        <dbReference type="EMBL" id="MBJ7608726.1"/>
    </source>
</evidence>
<evidence type="ECO:0000313" key="3">
    <source>
        <dbReference type="Proteomes" id="UP000614410"/>
    </source>
</evidence>
<dbReference type="InterPro" id="IPR017853">
    <property type="entry name" value="GH"/>
</dbReference>
<dbReference type="SUPFAM" id="SSF69318">
    <property type="entry name" value="Integrin alpha N-terminal domain"/>
    <property type="match status" value="1"/>
</dbReference>
<organism evidence="2 3">
    <name type="scientific">Candidatus Amunia macphersoniae</name>
    <dbReference type="NCBI Taxonomy" id="3127014"/>
    <lineage>
        <taxon>Bacteria</taxon>
        <taxon>Bacillati</taxon>
        <taxon>Candidatus Dormiibacterota</taxon>
        <taxon>Candidatus Dormibacteria</taxon>
        <taxon>Candidatus Aeolococcales</taxon>
        <taxon>Candidatus Aeolococcaceae</taxon>
        <taxon>Candidatus Amunia</taxon>
    </lineage>
</organism>
<dbReference type="AlphaFoldDB" id="A0A934KFU3"/>
<evidence type="ECO:0008006" key="4">
    <source>
        <dbReference type="Google" id="ProtNLM"/>
    </source>
</evidence>
<reference evidence="2 3" key="1">
    <citation type="submission" date="2020-10" db="EMBL/GenBank/DDBJ databases">
        <title>Ca. Dormibacterota MAGs.</title>
        <authorList>
            <person name="Montgomery K."/>
        </authorList>
    </citation>
    <scope>NUCLEOTIDE SEQUENCE [LARGE SCALE GENOMIC DNA]</scope>
    <source>
        <strain evidence="2">Mitchell_Peninsula_5</strain>
    </source>
</reference>
<feature type="signal peptide" evidence="1">
    <location>
        <begin position="1"/>
        <end position="34"/>
    </location>
</feature>
<dbReference type="InterPro" id="IPR028994">
    <property type="entry name" value="Integrin_alpha_N"/>
</dbReference>
<protein>
    <recommendedName>
        <fullName evidence="4">VCBS repeat-containing protein</fullName>
    </recommendedName>
</protein>
<name>A0A934KFU3_9BACT</name>
<keyword evidence="1" id="KW-0732">Signal</keyword>